<dbReference type="AlphaFoldDB" id="A0A2A4X8C3"/>
<dbReference type="InterPro" id="IPR023393">
    <property type="entry name" value="START-like_dom_sf"/>
</dbReference>
<organism evidence="1 2">
    <name type="scientific">SAR86 cluster bacterium</name>
    <dbReference type="NCBI Taxonomy" id="2030880"/>
    <lineage>
        <taxon>Bacteria</taxon>
        <taxon>Pseudomonadati</taxon>
        <taxon>Pseudomonadota</taxon>
        <taxon>Gammaproteobacteria</taxon>
        <taxon>SAR86 cluster</taxon>
    </lineage>
</organism>
<dbReference type="EMBL" id="NVUL01000030">
    <property type="protein sequence ID" value="PCI78561.1"/>
    <property type="molecule type" value="Genomic_DNA"/>
</dbReference>
<comment type="caution">
    <text evidence="1">The sequence shown here is derived from an EMBL/GenBank/DDBJ whole genome shotgun (WGS) entry which is preliminary data.</text>
</comment>
<dbReference type="Proteomes" id="UP000218767">
    <property type="component" value="Unassembled WGS sequence"/>
</dbReference>
<dbReference type="Pfam" id="PF08982">
    <property type="entry name" value="AtaL"/>
    <property type="match status" value="1"/>
</dbReference>
<evidence type="ECO:0000313" key="2">
    <source>
        <dbReference type="Proteomes" id="UP000218767"/>
    </source>
</evidence>
<evidence type="ECO:0000313" key="1">
    <source>
        <dbReference type="EMBL" id="PCI78561.1"/>
    </source>
</evidence>
<name>A0A2A4X8C3_9GAMM</name>
<protein>
    <recommendedName>
        <fullName evidence="3">DUF1857 domain-containing protein</fullName>
    </recommendedName>
</protein>
<dbReference type="SUPFAM" id="SSF55961">
    <property type="entry name" value="Bet v1-like"/>
    <property type="match status" value="1"/>
</dbReference>
<dbReference type="Gene3D" id="3.30.530.20">
    <property type="match status" value="1"/>
</dbReference>
<dbReference type="InterPro" id="IPR015075">
    <property type="entry name" value="AtaL"/>
</dbReference>
<proteinExistence type="predicted"/>
<reference evidence="2" key="1">
    <citation type="submission" date="2017-08" db="EMBL/GenBank/DDBJ databases">
        <title>A dynamic microbial community with high functional redundancy inhabits the cold, oxic subseafloor aquifer.</title>
        <authorList>
            <person name="Tully B.J."/>
            <person name="Wheat C.G."/>
            <person name="Glazer B.T."/>
            <person name="Huber J.A."/>
        </authorList>
    </citation>
    <scope>NUCLEOTIDE SEQUENCE [LARGE SCALE GENOMIC DNA]</scope>
</reference>
<gene>
    <name evidence="1" type="ORF">COB20_06480</name>
</gene>
<evidence type="ECO:0008006" key="3">
    <source>
        <dbReference type="Google" id="ProtNLM"/>
    </source>
</evidence>
<accession>A0A2A4X8C3</accession>
<sequence>MLEFEHIIQVNDLTEEDLPVLTRTQLWEGLLLRARRPDTFNNSLKVTNKEYAEDEFERIIEIGEHKFHERVMLYPDERIQTETMEEYDQIYAQSVTLLEEPEEGYLFVRFSYRRELEEDGSVDVGEHLKSAYLQTDRDAIALIRSLAESGLFGQAIN</sequence>